<evidence type="ECO:0000256" key="4">
    <source>
        <dbReference type="ARBA" id="ARBA00022989"/>
    </source>
</evidence>
<evidence type="ECO:0000313" key="8">
    <source>
        <dbReference type="EMBL" id="SFV58120.1"/>
    </source>
</evidence>
<proteinExistence type="predicted"/>
<comment type="subcellular location">
    <subcellularLocation>
        <location evidence="1">Cell membrane</location>
        <topology evidence="1">Multi-pass membrane protein</topology>
    </subcellularLocation>
</comment>
<dbReference type="PANTHER" id="PTHR42709:SF6">
    <property type="entry name" value="UNDECAPRENYL PHOSPHATE TRANSPORTER A"/>
    <property type="match status" value="1"/>
</dbReference>
<keyword evidence="2" id="KW-1003">Cell membrane</keyword>
<accession>A0A1W1BX05</accession>
<dbReference type="InterPro" id="IPR051311">
    <property type="entry name" value="DedA_domain"/>
</dbReference>
<dbReference type="GO" id="GO:0005886">
    <property type="term" value="C:plasma membrane"/>
    <property type="evidence" value="ECO:0007669"/>
    <property type="project" value="UniProtKB-SubCell"/>
</dbReference>
<dbReference type="Pfam" id="PF09335">
    <property type="entry name" value="VTT_dom"/>
    <property type="match status" value="1"/>
</dbReference>
<feature type="transmembrane region" description="Helical" evidence="6">
    <location>
        <begin position="7"/>
        <end position="31"/>
    </location>
</feature>
<keyword evidence="5 6" id="KW-0472">Membrane</keyword>
<evidence type="ECO:0000259" key="7">
    <source>
        <dbReference type="Pfam" id="PF09335"/>
    </source>
</evidence>
<evidence type="ECO:0000256" key="6">
    <source>
        <dbReference type="SAM" id="Phobius"/>
    </source>
</evidence>
<sequence length="198" mass="22375">MHEIVNYIVDLVSQLGYLGIFIMMFLESTFFPFPSEVAMIPAGYLASKGEMSMVVAIITGTTGSLSGALFNYYLAKKYGRKGVLAFGKYFFFTEEKLDRMERYFREHGSFSTFVSRLIPAVRQFISLPAGLANMDIKKFSLYTIAGAGIWVIILALLGYFIGENEVLLKEYLHQIVIITLGTIVITTAVYIWRHKSKK</sequence>
<dbReference type="InterPro" id="IPR032816">
    <property type="entry name" value="VTT_dom"/>
</dbReference>
<keyword evidence="3 6" id="KW-0812">Transmembrane</keyword>
<feature type="transmembrane region" description="Helical" evidence="6">
    <location>
        <begin position="139"/>
        <end position="159"/>
    </location>
</feature>
<feature type="transmembrane region" description="Helical" evidence="6">
    <location>
        <begin position="51"/>
        <end position="74"/>
    </location>
</feature>
<dbReference type="EMBL" id="FPHE01000082">
    <property type="protein sequence ID" value="SFV58120.1"/>
    <property type="molecule type" value="Genomic_DNA"/>
</dbReference>
<feature type="transmembrane region" description="Helical" evidence="6">
    <location>
        <begin position="171"/>
        <end position="192"/>
    </location>
</feature>
<organism evidence="8">
    <name type="scientific">hydrothermal vent metagenome</name>
    <dbReference type="NCBI Taxonomy" id="652676"/>
    <lineage>
        <taxon>unclassified sequences</taxon>
        <taxon>metagenomes</taxon>
        <taxon>ecological metagenomes</taxon>
    </lineage>
</organism>
<evidence type="ECO:0000256" key="2">
    <source>
        <dbReference type="ARBA" id="ARBA00022475"/>
    </source>
</evidence>
<evidence type="ECO:0000256" key="3">
    <source>
        <dbReference type="ARBA" id="ARBA00022692"/>
    </source>
</evidence>
<protein>
    <submittedName>
        <fullName evidence="8">Putative integral membrane protein (DedA homolog)</fullName>
    </submittedName>
</protein>
<dbReference type="PANTHER" id="PTHR42709">
    <property type="entry name" value="ALKALINE PHOSPHATASE LIKE PROTEIN"/>
    <property type="match status" value="1"/>
</dbReference>
<evidence type="ECO:0000256" key="1">
    <source>
        <dbReference type="ARBA" id="ARBA00004651"/>
    </source>
</evidence>
<reference evidence="8" key="1">
    <citation type="submission" date="2016-10" db="EMBL/GenBank/DDBJ databases">
        <authorList>
            <person name="de Groot N.N."/>
        </authorList>
    </citation>
    <scope>NUCLEOTIDE SEQUENCE</scope>
</reference>
<evidence type="ECO:0000256" key="5">
    <source>
        <dbReference type="ARBA" id="ARBA00023136"/>
    </source>
</evidence>
<gene>
    <name evidence="8" type="ORF">MNB_SV-12-813</name>
</gene>
<name>A0A1W1BX05_9ZZZZ</name>
<dbReference type="AlphaFoldDB" id="A0A1W1BX05"/>
<feature type="domain" description="VTT" evidence="7">
    <location>
        <begin position="33"/>
        <end position="159"/>
    </location>
</feature>
<keyword evidence="4 6" id="KW-1133">Transmembrane helix</keyword>